<dbReference type="Pfam" id="PF23559">
    <property type="entry name" value="WHD_DRP"/>
    <property type="match status" value="1"/>
</dbReference>
<dbReference type="Pfam" id="PF25019">
    <property type="entry name" value="LRR_R13L1-DRL21"/>
    <property type="match status" value="1"/>
</dbReference>
<evidence type="ECO:0000313" key="5">
    <source>
        <dbReference type="Proteomes" id="UP000019116"/>
    </source>
</evidence>
<dbReference type="Gramene" id="TraesCS1B03G0004100.1">
    <property type="protein sequence ID" value="TraesCS1B03G0004100.1.CDS"/>
    <property type="gene ID" value="TraesCS1B03G0004100"/>
</dbReference>
<dbReference type="Gene3D" id="1.10.10.10">
    <property type="entry name" value="Winged helix-like DNA-binding domain superfamily/Winged helix DNA-binding domain"/>
    <property type="match status" value="1"/>
</dbReference>
<dbReference type="InterPro" id="IPR056789">
    <property type="entry name" value="LRR_R13L1-DRL21"/>
</dbReference>
<evidence type="ECO:0000313" key="4">
    <source>
        <dbReference type="EnsemblPlants" id="TraesCS1B02G002200.1"/>
    </source>
</evidence>
<dbReference type="SUPFAM" id="SSF52058">
    <property type="entry name" value="L domain-like"/>
    <property type="match status" value="1"/>
</dbReference>
<dbReference type="InterPro" id="IPR036388">
    <property type="entry name" value="WH-like_DNA-bd_sf"/>
</dbReference>
<reference evidence="4" key="2">
    <citation type="submission" date="2018-10" db="UniProtKB">
        <authorList>
            <consortium name="EnsemblPlants"/>
        </authorList>
    </citation>
    <scope>IDENTIFICATION</scope>
</reference>
<evidence type="ECO:0000259" key="2">
    <source>
        <dbReference type="Pfam" id="PF23559"/>
    </source>
</evidence>
<protein>
    <recommendedName>
        <fullName evidence="6">NB-ARC domain-containing protein</fullName>
    </recommendedName>
</protein>
<dbReference type="STRING" id="4565.A0A3B5YQZ3"/>
<dbReference type="OrthoDB" id="615095at2759"/>
<dbReference type="Gramene" id="TraesCAD_scaffold_002198_01G000200.1">
    <property type="protein sequence ID" value="TraesCAD_scaffold_002198_01G000200.1"/>
    <property type="gene ID" value="TraesCAD_scaffold_002198_01G000200"/>
</dbReference>
<dbReference type="GO" id="GO:0006952">
    <property type="term" value="P:defense response"/>
    <property type="evidence" value="ECO:0007669"/>
    <property type="project" value="UniProtKB-KW"/>
</dbReference>
<dbReference type="EnsemblPlants" id="TraesCS1B02G002200.1">
    <property type="protein sequence ID" value="TraesCS1B02G002200.1"/>
    <property type="gene ID" value="TraesCS1B02G002200"/>
</dbReference>
<feature type="domain" description="Disease resistance protein winged helix" evidence="2">
    <location>
        <begin position="155"/>
        <end position="224"/>
    </location>
</feature>
<dbReference type="Gene3D" id="3.80.10.10">
    <property type="entry name" value="Ribonuclease Inhibitor"/>
    <property type="match status" value="1"/>
</dbReference>
<reference evidence="4" key="1">
    <citation type="submission" date="2018-08" db="EMBL/GenBank/DDBJ databases">
        <authorList>
            <person name="Rossello M."/>
        </authorList>
    </citation>
    <scope>NUCLEOTIDE SEQUENCE [LARGE SCALE GENOMIC DNA]</scope>
    <source>
        <strain evidence="4">cv. Chinese Spring</strain>
    </source>
</reference>
<dbReference type="Proteomes" id="UP000019116">
    <property type="component" value="Chromosome 1B"/>
</dbReference>
<name>A0A3B5YQZ3_WHEAT</name>
<keyword evidence="5" id="KW-1185">Reference proteome</keyword>
<dbReference type="Gramene" id="TraesCS1B02G002200.1">
    <property type="protein sequence ID" value="TraesCS1B02G002200.1"/>
    <property type="gene ID" value="TraesCS1B02G002200"/>
</dbReference>
<proteinExistence type="predicted"/>
<dbReference type="InterPro" id="IPR058922">
    <property type="entry name" value="WHD_DRP"/>
</dbReference>
<feature type="domain" description="R13L1/DRL21-like LRR repeat region" evidence="3">
    <location>
        <begin position="420"/>
        <end position="548"/>
    </location>
</feature>
<accession>A0A3B5YQZ3</accession>
<sequence length="622" mass="70205">MDGYIETGVITSEQVEDASNELHQHTHNTLGETSSEENVTALDFVQSAITRRNLEKRIEKVESYVGEVKQSPLLGVASKNALNDTANKNGSQIMPVRRVIAEKLQGTPTAAAIVAGVPGKNPDISSWKNTARIAFQRIYSKLNMDIKRCFDYCSIFPRRSKLRRVDLVCMWTGQRLVKTRCATEDMEDVADGYIEALVSHSFLQREGTCSDIDCFTIPDLVHDFLDEVIGSDYFRIENGMGQRRERWKGDVPRDVRHLFVHNYDAKLITEKIIGLENLRTLIIYVVERGTTVEKEVIENICDRLPKLRVLAVAFSQERYPIELPIEFCVPESISHLKRLCYLAFRTSYSCTVIVPSALAKLQRIQLLDFGDGKILEFTFSDLINLRHIFCGDMEFSNIGRMVALQMLPQFRVSNEQGYEINQLRDLNKLCGSLVIRGLENVNSKEEAVEANLAAKECLTHVTLSWGCDTRCSQEVGAEVLEGLCPPLGLESLAICNYRGLRYPDWMVGKQNGGPKDLKNLELECCFQPGPAPELGAFIHLRVLSLQSCSWDALSINIEYLASLQSLDIVNCPNIRSLPTLPQSLQEISIRRCNDAFLKSCERVGHPNWQKIEHVPTKKISKT</sequence>
<evidence type="ECO:0000256" key="1">
    <source>
        <dbReference type="ARBA" id="ARBA00022821"/>
    </source>
</evidence>
<organism evidence="4">
    <name type="scientific">Triticum aestivum</name>
    <name type="common">Wheat</name>
    <dbReference type="NCBI Taxonomy" id="4565"/>
    <lineage>
        <taxon>Eukaryota</taxon>
        <taxon>Viridiplantae</taxon>
        <taxon>Streptophyta</taxon>
        <taxon>Embryophyta</taxon>
        <taxon>Tracheophyta</taxon>
        <taxon>Spermatophyta</taxon>
        <taxon>Magnoliopsida</taxon>
        <taxon>Liliopsida</taxon>
        <taxon>Poales</taxon>
        <taxon>Poaceae</taxon>
        <taxon>BOP clade</taxon>
        <taxon>Pooideae</taxon>
        <taxon>Triticodae</taxon>
        <taxon>Triticeae</taxon>
        <taxon>Triticinae</taxon>
        <taxon>Triticum</taxon>
    </lineage>
</organism>
<dbReference type="PANTHER" id="PTHR47186:SF62">
    <property type="entry name" value="OS04G0325300 PROTEIN"/>
    <property type="match status" value="1"/>
</dbReference>
<evidence type="ECO:0000259" key="3">
    <source>
        <dbReference type="Pfam" id="PF25019"/>
    </source>
</evidence>
<dbReference type="InterPro" id="IPR032675">
    <property type="entry name" value="LRR_dom_sf"/>
</dbReference>
<evidence type="ECO:0008006" key="6">
    <source>
        <dbReference type="Google" id="ProtNLM"/>
    </source>
</evidence>
<keyword evidence="1" id="KW-0611">Plant defense</keyword>
<dbReference type="AlphaFoldDB" id="A0A3B5YQZ3"/>
<dbReference type="PANTHER" id="PTHR47186">
    <property type="entry name" value="LEUCINE-RICH REPEAT-CONTAINING PROTEIN 57"/>
    <property type="match status" value="1"/>
</dbReference>
<dbReference type="SMR" id="A0A3B5YQZ3"/>